<evidence type="ECO:0000313" key="2">
    <source>
        <dbReference type="Proteomes" id="UP000320811"/>
    </source>
</evidence>
<keyword evidence="2" id="KW-1185">Reference proteome</keyword>
<sequence>MKSVVSDSSDQLPGVRWHVIPQPDWTTLCILASNAERDNLDFFILSDIKYQFHSNYKKDHLNTGILKAQEANADILLGTVEAFESAIQIDHNLFWIDKFKGLSFVIIFKQFYNRLLQANENDINLSPDHFLSLITASKLLLYPFISNPSEKPSQSSDLSKTPLPSANPAAQLELLVHIKKHYSSHPTSY</sequence>
<name>A0A561PPD2_9BACT</name>
<dbReference type="OrthoDB" id="673088at2"/>
<proteinExistence type="predicted"/>
<evidence type="ECO:0000313" key="1">
    <source>
        <dbReference type="EMBL" id="TWF39953.1"/>
    </source>
</evidence>
<dbReference type="EMBL" id="VIWO01000005">
    <property type="protein sequence ID" value="TWF39953.1"/>
    <property type="molecule type" value="Genomic_DNA"/>
</dbReference>
<dbReference type="Proteomes" id="UP000320811">
    <property type="component" value="Unassembled WGS sequence"/>
</dbReference>
<comment type="caution">
    <text evidence="1">The sequence shown here is derived from an EMBL/GenBank/DDBJ whole genome shotgun (WGS) entry which is preliminary data.</text>
</comment>
<reference evidence="1 2" key="1">
    <citation type="submission" date="2019-06" db="EMBL/GenBank/DDBJ databases">
        <title>Sorghum-associated microbial communities from plants grown in Nebraska, USA.</title>
        <authorList>
            <person name="Schachtman D."/>
        </authorList>
    </citation>
    <scope>NUCLEOTIDE SEQUENCE [LARGE SCALE GENOMIC DNA]</scope>
    <source>
        <strain evidence="1 2">1209</strain>
    </source>
</reference>
<dbReference type="AlphaFoldDB" id="A0A561PPD2"/>
<organism evidence="1 2">
    <name type="scientific">Chitinophaga polysaccharea</name>
    <dbReference type="NCBI Taxonomy" id="1293035"/>
    <lineage>
        <taxon>Bacteria</taxon>
        <taxon>Pseudomonadati</taxon>
        <taxon>Bacteroidota</taxon>
        <taxon>Chitinophagia</taxon>
        <taxon>Chitinophagales</taxon>
        <taxon>Chitinophagaceae</taxon>
        <taxon>Chitinophaga</taxon>
    </lineage>
</organism>
<protein>
    <submittedName>
        <fullName evidence="1">Uncharacterized protein</fullName>
    </submittedName>
</protein>
<dbReference type="RefSeq" id="WP_145671124.1">
    <property type="nucleotide sequence ID" value="NZ_VIWO01000005.1"/>
</dbReference>
<accession>A0A561PPD2</accession>
<gene>
    <name evidence="1" type="ORF">FHW36_105394</name>
</gene>